<accession>A0AAV7Q774</accession>
<protein>
    <submittedName>
        <fullName evidence="1">Uncharacterized protein</fullName>
    </submittedName>
</protein>
<name>A0AAV7Q774_PLEWA</name>
<gene>
    <name evidence="1" type="ORF">NDU88_001480</name>
</gene>
<proteinExistence type="predicted"/>
<dbReference type="EMBL" id="JANPWB010000010">
    <property type="protein sequence ID" value="KAJ1135034.1"/>
    <property type="molecule type" value="Genomic_DNA"/>
</dbReference>
<dbReference type="Proteomes" id="UP001066276">
    <property type="component" value="Chromosome 6"/>
</dbReference>
<evidence type="ECO:0000313" key="1">
    <source>
        <dbReference type="EMBL" id="KAJ1135034.1"/>
    </source>
</evidence>
<organism evidence="1 2">
    <name type="scientific">Pleurodeles waltl</name>
    <name type="common">Iberian ribbed newt</name>
    <dbReference type="NCBI Taxonomy" id="8319"/>
    <lineage>
        <taxon>Eukaryota</taxon>
        <taxon>Metazoa</taxon>
        <taxon>Chordata</taxon>
        <taxon>Craniata</taxon>
        <taxon>Vertebrata</taxon>
        <taxon>Euteleostomi</taxon>
        <taxon>Amphibia</taxon>
        <taxon>Batrachia</taxon>
        <taxon>Caudata</taxon>
        <taxon>Salamandroidea</taxon>
        <taxon>Salamandridae</taxon>
        <taxon>Pleurodelinae</taxon>
        <taxon>Pleurodeles</taxon>
    </lineage>
</organism>
<sequence>MSATNQYWVPEVIQADGAADLLLQLVCWVHGSALCRPRQGVSESGRPSASLGRKWTILEEPSADLGRKWQILGAPSAGLGRKWQIMEEPSAGLGRQCQNLVTPSAGLGRKWTILEVADSGSAPCWPGQEVDDSGSALCWPEQEVDDSGRALCWPGQEVADHGSALCLPEEGGAASGGHHRASRSADTQLPLADLAEVRAEQRTVLGPGTAFGHQLLVCLSDSLYATLIAVPVPSVVRRGVSWQCRVQRRRETCWLSRVQTHSLGGWWKPKWLGEGAGRRECVHTGCTGSASWHRCPNPWLYLQSL</sequence>
<reference evidence="1" key="1">
    <citation type="journal article" date="2022" name="bioRxiv">
        <title>Sequencing and chromosome-scale assembly of the giantPleurodeles waltlgenome.</title>
        <authorList>
            <person name="Brown T."/>
            <person name="Elewa A."/>
            <person name="Iarovenko S."/>
            <person name="Subramanian E."/>
            <person name="Araus A.J."/>
            <person name="Petzold A."/>
            <person name="Susuki M."/>
            <person name="Suzuki K.-i.T."/>
            <person name="Hayashi T."/>
            <person name="Toyoda A."/>
            <person name="Oliveira C."/>
            <person name="Osipova E."/>
            <person name="Leigh N.D."/>
            <person name="Simon A."/>
            <person name="Yun M.H."/>
        </authorList>
    </citation>
    <scope>NUCLEOTIDE SEQUENCE</scope>
    <source>
        <strain evidence="1">20211129_DDA</strain>
        <tissue evidence="1">Liver</tissue>
    </source>
</reference>
<dbReference type="AlphaFoldDB" id="A0AAV7Q774"/>
<comment type="caution">
    <text evidence="1">The sequence shown here is derived from an EMBL/GenBank/DDBJ whole genome shotgun (WGS) entry which is preliminary data.</text>
</comment>
<keyword evidence="2" id="KW-1185">Reference proteome</keyword>
<evidence type="ECO:0000313" key="2">
    <source>
        <dbReference type="Proteomes" id="UP001066276"/>
    </source>
</evidence>